<evidence type="ECO:0000313" key="4">
    <source>
        <dbReference type="EMBL" id="KZP22985.1"/>
    </source>
</evidence>
<gene>
    <name evidence="4" type="ORF">FIBSPDRAFT_465289</name>
</gene>
<evidence type="ECO:0000313" key="5">
    <source>
        <dbReference type="Proteomes" id="UP000076532"/>
    </source>
</evidence>
<accession>A0A166LI95</accession>
<dbReference type="InterPro" id="IPR027417">
    <property type="entry name" value="P-loop_NTPase"/>
</dbReference>
<dbReference type="OrthoDB" id="5429838at2759"/>
<dbReference type="AlphaFoldDB" id="A0A166LI95"/>
<name>A0A166LI95_9AGAM</name>
<dbReference type="Pfam" id="PF22893">
    <property type="entry name" value="ULD_2"/>
    <property type="match status" value="1"/>
</dbReference>
<reference evidence="4 5" key="1">
    <citation type="journal article" date="2016" name="Mol. Biol. Evol.">
        <title>Comparative Genomics of Early-Diverging Mushroom-Forming Fungi Provides Insights into the Origins of Lignocellulose Decay Capabilities.</title>
        <authorList>
            <person name="Nagy L.G."/>
            <person name="Riley R."/>
            <person name="Tritt A."/>
            <person name="Adam C."/>
            <person name="Daum C."/>
            <person name="Floudas D."/>
            <person name="Sun H."/>
            <person name="Yadav J.S."/>
            <person name="Pangilinan J."/>
            <person name="Larsson K.H."/>
            <person name="Matsuura K."/>
            <person name="Barry K."/>
            <person name="Labutti K."/>
            <person name="Kuo R."/>
            <person name="Ohm R.A."/>
            <person name="Bhattacharya S.S."/>
            <person name="Shirouzu T."/>
            <person name="Yoshinaga Y."/>
            <person name="Martin F.M."/>
            <person name="Grigoriev I.V."/>
            <person name="Hibbett D.S."/>
        </authorList>
    </citation>
    <scope>NUCLEOTIDE SEQUENCE [LARGE SCALE GENOMIC DNA]</scope>
    <source>
        <strain evidence="4 5">CBS 109695</strain>
    </source>
</reference>
<evidence type="ECO:0000259" key="3">
    <source>
        <dbReference type="Pfam" id="PF24883"/>
    </source>
</evidence>
<feature type="domain" description="Ubiquitin-like" evidence="2">
    <location>
        <begin position="823"/>
        <end position="905"/>
    </location>
</feature>
<keyword evidence="5" id="KW-1185">Reference proteome</keyword>
<evidence type="ECO:0000256" key="1">
    <source>
        <dbReference type="ARBA" id="ARBA00022737"/>
    </source>
</evidence>
<dbReference type="Pfam" id="PF24883">
    <property type="entry name" value="NPHP3_N"/>
    <property type="match status" value="1"/>
</dbReference>
<keyword evidence="1" id="KW-0677">Repeat</keyword>
<dbReference type="InterPro" id="IPR054464">
    <property type="entry name" value="ULD_fung"/>
</dbReference>
<organism evidence="4 5">
    <name type="scientific">Athelia psychrophila</name>
    <dbReference type="NCBI Taxonomy" id="1759441"/>
    <lineage>
        <taxon>Eukaryota</taxon>
        <taxon>Fungi</taxon>
        <taxon>Dikarya</taxon>
        <taxon>Basidiomycota</taxon>
        <taxon>Agaricomycotina</taxon>
        <taxon>Agaricomycetes</taxon>
        <taxon>Agaricomycetidae</taxon>
        <taxon>Atheliales</taxon>
        <taxon>Atheliaceae</taxon>
        <taxon>Athelia</taxon>
    </lineage>
</organism>
<dbReference type="Proteomes" id="UP000076532">
    <property type="component" value="Unassembled WGS sequence"/>
</dbReference>
<dbReference type="EMBL" id="KV417535">
    <property type="protein sequence ID" value="KZP22985.1"/>
    <property type="molecule type" value="Genomic_DNA"/>
</dbReference>
<proteinExistence type="predicted"/>
<sequence>MNRRNGIELTFSIAFQDSNIYPLRSSLESLEMACTNNPASANTIMDSGEHSNTVPPQRLLVQDDSSICRRQREEEIGIAEKSIAKLHPATPITDKIESAVGGSAESAGALSPIVVSLSALLDKMKPFVDIVDKMAEIHPYAKIAWSILSLIPKSIIAQRERDESLCNLMEIIKDVHIFLAEVEPLEIIDSQRKIAEDIGRLTVESAHLIRHYTVNENFLKRVATLAFSTASAKIQKIQDQLQELKAAFQVRAVAHIEITVFQIEITTLQILERTKDIDIDNTLRDMPYGKGGRYNSDKGCLSGTRTAVLDELHRLINLPDVDGTPRLLVLTGVAGCGKSAIAHTMAQHYDGTKRLGSSVFFDQAEQQLECHSRNLLSTVARDIADLDTRWKTALYEIVKGSHSLRSTSVIPDQMESFIIGPAKALSIIGPIVIVIDALENSGDSKGDLIRSFVKRASDLPSNFRILITAPSESGFSNNQHVTIIPMETLGDANIDGDIFKVIQSKLASIADMLERKLASAAYMLPTNSKQWCHALVLASDHSFEWAATASRAILQGNDDDAQVEILLDIVENKRTLRELYTEIRAGESKHDESKVIPGLERPSGEPPSDQIIPIDLPLTLGYTVALLPSAPSIPPSYQITTFYPPVDPFFASKNSAARSILQVIGFVQCMKANQTLSGFSKHLPETLASLERTLELLLRAIQVYQHTPLVQSLSNAISKGVEECRHVLNELQSNLANYHYKLYPFVIDFIQTYIWGGISQGAPVHALDSKLRKCHSSFVSCLLALGSAEWPGLRWGLGKETLEELEFFYEELKRETTSLQHMKVDTIIVLDHLGRSLPVPRIFCISPQDFHVVITGFCRGVAGDVLIRQGNYRILNSEDDQIINPEQFAIVLQPGMAVGMSIVFHEQAEERQGIEGYSCPRCHHVNSTCTGWVTCVKCNGSFKISPEEEESIVSPETEQDILIYRAAAGGREDKGDDKNST</sequence>
<evidence type="ECO:0000259" key="2">
    <source>
        <dbReference type="Pfam" id="PF22893"/>
    </source>
</evidence>
<dbReference type="InterPro" id="IPR056884">
    <property type="entry name" value="NPHP3-like_N"/>
</dbReference>
<protein>
    <submittedName>
        <fullName evidence="4">Uncharacterized protein</fullName>
    </submittedName>
</protein>
<dbReference type="PANTHER" id="PTHR10039:SF15">
    <property type="entry name" value="NACHT DOMAIN-CONTAINING PROTEIN"/>
    <property type="match status" value="1"/>
</dbReference>
<dbReference type="SUPFAM" id="SSF52540">
    <property type="entry name" value="P-loop containing nucleoside triphosphate hydrolases"/>
    <property type="match status" value="1"/>
</dbReference>
<feature type="domain" description="Nephrocystin 3-like N-terminal" evidence="3">
    <location>
        <begin position="323"/>
        <end position="468"/>
    </location>
</feature>
<dbReference type="Gene3D" id="3.40.50.300">
    <property type="entry name" value="P-loop containing nucleotide triphosphate hydrolases"/>
    <property type="match status" value="1"/>
</dbReference>
<dbReference type="PANTHER" id="PTHR10039">
    <property type="entry name" value="AMELOGENIN"/>
    <property type="match status" value="1"/>
</dbReference>